<keyword evidence="1" id="KW-0812">Transmembrane</keyword>
<protein>
    <submittedName>
        <fullName evidence="2">Uncharacterized protein</fullName>
    </submittedName>
</protein>
<dbReference type="STRING" id="1287727.SAMN05443999_1024"/>
<feature type="transmembrane region" description="Helical" evidence="1">
    <location>
        <begin position="30"/>
        <end position="49"/>
    </location>
</feature>
<name>A0A1H7IS76_9RHOB</name>
<keyword evidence="1" id="KW-1133">Transmembrane helix</keyword>
<accession>A0A1H7IS76</accession>
<gene>
    <name evidence="2" type="ORF">SAMN05443999_1024</name>
</gene>
<sequence>MTGVLDWLALAIVLGWAGFALGGSVTAPPVATAVALGMVGLVLLARGWLPVAGAMALLSPLGVMLPALALRHLAAGWGVPVLPFGTAELVLFLLAYLVFLASAMGVVPADLYRLGYAPVPVAAMVLAVCAYGFWSGSLFLPLVAVLGQALWVMGWGSSNWFDHVLHAVLVPVVIVVLVLRAL</sequence>
<dbReference type="AlphaFoldDB" id="A0A1H7IS76"/>
<feature type="transmembrane region" description="Helical" evidence="1">
    <location>
        <begin position="89"/>
        <end position="109"/>
    </location>
</feature>
<dbReference type="Proteomes" id="UP000199582">
    <property type="component" value="Unassembled WGS sequence"/>
</dbReference>
<organism evidence="2 3">
    <name type="scientific">Roseovarius azorensis</name>
    <dbReference type="NCBI Taxonomy" id="1287727"/>
    <lineage>
        <taxon>Bacteria</taxon>
        <taxon>Pseudomonadati</taxon>
        <taxon>Pseudomonadota</taxon>
        <taxon>Alphaproteobacteria</taxon>
        <taxon>Rhodobacterales</taxon>
        <taxon>Roseobacteraceae</taxon>
        <taxon>Roseovarius</taxon>
    </lineage>
</organism>
<feature type="transmembrane region" description="Helical" evidence="1">
    <location>
        <begin position="163"/>
        <end position="181"/>
    </location>
</feature>
<keyword evidence="1" id="KW-0472">Membrane</keyword>
<dbReference type="RefSeq" id="WP_139274529.1">
    <property type="nucleotide sequence ID" value="NZ_FOAG01000002.1"/>
</dbReference>
<evidence type="ECO:0000313" key="2">
    <source>
        <dbReference type="EMBL" id="SEK65286.1"/>
    </source>
</evidence>
<feature type="transmembrane region" description="Helical" evidence="1">
    <location>
        <begin position="56"/>
        <end position="77"/>
    </location>
</feature>
<dbReference type="EMBL" id="FOAG01000002">
    <property type="protein sequence ID" value="SEK65286.1"/>
    <property type="molecule type" value="Genomic_DNA"/>
</dbReference>
<dbReference type="OrthoDB" id="7744846at2"/>
<evidence type="ECO:0000313" key="3">
    <source>
        <dbReference type="Proteomes" id="UP000199582"/>
    </source>
</evidence>
<proteinExistence type="predicted"/>
<evidence type="ECO:0000256" key="1">
    <source>
        <dbReference type="SAM" id="Phobius"/>
    </source>
</evidence>
<keyword evidence="3" id="KW-1185">Reference proteome</keyword>
<feature type="transmembrane region" description="Helical" evidence="1">
    <location>
        <begin position="121"/>
        <end position="151"/>
    </location>
</feature>
<reference evidence="2 3" key="1">
    <citation type="submission" date="2016-10" db="EMBL/GenBank/DDBJ databases">
        <authorList>
            <person name="de Groot N.N."/>
        </authorList>
    </citation>
    <scope>NUCLEOTIDE SEQUENCE [LARGE SCALE GENOMIC DNA]</scope>
    <source>
        <strain evidence="2 3">DSM 100674</strain>
    </source>
</reference>